<dbReference type="EMBL" id="JAENGY010001331">
    <property type="protein sequence ID" value="KAG6950205.1"/>
    <property type="molecule type" value="Genomic_DNA"/>
</dbReference>
<evidence type="ECO:0000256" key="1">
    <source>
        <dbReference type="SAM" id="MobiDB-lite"/>
    </source>
</evidence>
<comment type="caution">
    <text evidence="2">The sequence shown here is derived from an EMBL/GenBank/DDBJ whole genome shotgun (WGS) entry which is preliminary data.</text>
</comment>
<organism evidence="2 3">
    <name type="scientific">Phytophthora aleatoria</name>
    <dbReference type="NCBI Taxonomy" id="2496075"/>
    <lineage>
        <taxon>Eukaryota</taxon>
        <taxon>Sar</taxon>
        <taxon>Stramenopiles</taxon>
        <taxon>Oomycota</taxon>
        <taxon>Peronosporomycetes</taxon>
        <taxon>Peronosporales</taxon>
        <taxon>Peronosporaceae</taxon>
        <taxon>Phytophthora</taxon>
    </lineage>
</organism>
<protein>
    <submittedName>
        <fullName evidence="2">Uncharacterized protein</fullName>
    </submittedName>
</protein>
<proteinExistence type="predicted"/>
<feature type="region of interest" description="Disordered" evidence="1">
    <location>
        <begin position="197"/>
        <end position="232"/>
    </location>
</feature>
<accession>A0A8J5M3E5</accession>
<feature type="compositionally biased region" description="Basic and acidic residues" evidence="1">
    <location>
        <begin position="203"/>
        <end position="224"/>
    </location>
</feature>
<evidence type="ECO:0000313" key="2">
    <source>
        <dbReference type="EMBL" id="KAG6950205.1"/>
    </source>
</evidence>
<dbReference type="AlphaFoldDB" id="A0A8J5M3E5"/>
<dbReference type="Proteomes" id="UP000709295">
    <property type="component" value="Unassembled WGS sequence"/>
</dbReference>
<sequence>MEDRRAFDKDQVEDAVDMMRLTASPEEYTKYLKYRLESSWGHIKEILRAYMALDECVDTLMFLQTVAEMEYSKKIMDVGQMRYDGADAELKKLAREVSPYAYRLIEQQYWSSKDRKTHYEVEELHPSLFVLTGDDPTSSYHVDTSKFEEAIMVGVASFVGRKETWNDPLSQLCSLAFTSDNTDAAGADAADVVTRVSPTSKVNCEHPDESSDEHPDETSDEHPRRSAQQSRWNPKYLKSQSLWCWILRVYLKAQKLETRTECVPNKENLVKENFVKENLVKESQAPRSTNISAVLRSHLDLLSVRNIVKLLDNDYSYEEAHRLLPTLTIRDAPKTKKAIAGIYTAEECTTDVRFIFPRQFVQMAKTTILEFRKALVVVCADDSVGVRVSRFGIFMLKDINALNRVTTAASAEGTAASVVATMSVTEKTASVEDCTGWFVVAAILAFTSLNDVKGISSHLA</sequence>
<evidence type="ECO:0000313" key="3">
    <source>
        <dbReference type="Proteomes" id="UP000709295"/>
    </source>
</evidence>
<reference evidence="2" key="1">
    <citation type="submission" date="2021-01" db="EMBL/GenBank/DDBJ databases">
        <title>Phytophthora aleatoria, a newly-described species from Pinus radiata is distinct from Phytophthora cactorum isolates based on comparative genomics.</title>
        <authorList>
            <person name="Mcdougal R."/>
            <person name="Panda P."/>
            <person name="Williams N."/>
            <person name="Studholme D.J."/>
        </authorList>
    </citation>
    <scope>NUCLEOTIDE SEQUENCE</scope>
    <source>
        <strain evidence="2">NZFS 4037</strain>
    </source>
</reference>
<name>A0A8J5M3E5_9STRA</name>
<keyword evidence="3" id="KW-1185">Reference proteome</keyword>
<gene>
    <name evidence="2" type="ORF">JG688_00014258</name>
</gene>